<proteinExistence type="predicted"/>
<dbReference type="Proteomes" id="UP000622317">
    <property type="component" value="Unassembled WGS sequence"/>
</dbReference>
<dbReference type="AlphaFoldDB" id="A0A927FAZ2"/>
<dbReference type="EMBL" id="JACYFG010000051">
    <property type="protein sequence ID" value="MBD5781642.1"/>
    <property type="molecule type" value="Genomic_DNA"/>
</dbReference>
<comment type="caution">
    <text evidence="1">The sequence shown here is derived from an EMBL/GenBank/DDBJ whole genome shotgun (WGS) entry which is preliminary data.</text>
</comment>
<accession>A0A927FAZ2</accession>
<evidence type="ECO:0000313" key="2">
    <source>
        <dbReference type="Proteomes" id="UP000622317"/>
    </source>
</evidence>
<sequence>MLNLVEGESYRSCEEFHRLELSCLVCLKRHGEVDRLARALIEKHGHIFQAPWIALIAALQGGGKEEEADAVFWETLSYWPNDPRLVHAANASGGTSN</sequence>
<gene>
    <name evidence="1" type="ORF">IEN85_19225</name>
</gene>
<organism evidence="1 2">
    <name type="scientific">Pelagicoccus enzymogenes</name>
    <dbReference type="NCBI Taxonomy" id="2773457"/>
    <lineage>
        <taxon>Bacteria</taxon>
        <taxon>Pseudomonadati</taxon>
        <taxon>Verrucomicrobiota</taxon>
        <taxon>Opitutia</taxon>
        <taxon>Puniceicoccales</taxon>
        <taxon>Pelagicoccaceae</taxon>
        <taxon>Pelagicoccus</taxon>
    </lineage>
</organism>
<keyword evidence="2" id="KW-1185">Reference proteome</keyword>
<name>A0A927FAZ2_9BACT</name>
<reference evidence="1" key="1">
    <citation type="submission" date="2020-09" db="EMBL/GenBank/DDBJ databases">
        <title>Pelagicoccus enzymogenes sp. nov. with an EPS production, isolated from marine sediment.</title>
        <authorList>
            <person name="Feng X."/>
        </authorList>
    </citation>
    <scope>NUCLEOTIDE SEQUENCE</scope>
    <source>
        <strain evidence="1">NFK12</strain>
    </source>
</reference>
<dbReference type="RefSeq" id="WP_191618726.1">
    <property type="nucleotide sequence ID" value="NZ_JACYFG010000051.1"/>
</dbReference>
<protein>
    <submittedName>
        <fullName evidence="1">Uncharacterized protein</fullName>
    </submittedName>
</protein>
<evidence type="ECO:0000313" key="1">
    <source>
        <dbReference type="EMBL" id="MBD5781642.1"/>
    </source>
</evidence>